<dbReference type="SUPFAM" id="SSF53335">
    <property type="entry name" value="S-adenosyl-L-methionine-dependent methyltransferases"/>
    <property type="match status" value="1"/>
</dbReference>
<dbReference type="PANTHER" id="PTHR43712">
    <property type="entry name" value="PUTATIVE (AFU_ORTHOLOGUE AFUA_4G14580)-RELATED"/>
    <property type="match status" value="1"/>
</dbReference>
<organism evidence="6 7">
    <name type="scientific">Anthostomella pinea</name>
    <dbReference type="NCBI Taxonomy" id="933095"/>
    <lineage>
        <taxon>Eukaryota</taxon>
        <taxon>Fungi</taxon>
        <taxon>Dikarya</taxon>
        <taxon>Ascomycota</taxon>
        <taxon>Pezizomycotina</taxon>
        <taxon>Sordariomycetes</taxon>
        <taxon>Xylariomycetidae</taxon>
        <taxon>Xylariales</taxon>
        <taxon>Xylariaceae</taxon>
        <taxon>Anthostomella</taxon>
    </lineage>
</organism>
<evidence type="ECO:0000313" key="6">
    <source>
        <dbReference type="EMBL" id="CAJ2500440.1"/>
    </source>
</evidence>
<keyword evidence="3" id="KW-0949">S-adenosyl-L-methionine</keyword>
<feature type="domain" description="O-methyltransferase C-terminal" evidence="4">
    <location>
        <begin position="211"/>
        <end position="345"/>
    </location>
</feature>
<dbReference type="InterPro" id="IPR012967">
    <property type="entry name" value="COMT_dimerisation"/>
</dbReference>
<evidence type="ECO:0000259" key="5">
    <source>
        <dbReference type="Pfam" id="PF08100"/>
    </source>
</evidence>
<dbReference type="InterPro" id="IPR029063">
    <property type="entry name" value="SAM-dependent_MTases_sf"/>
</dbReference>
<dbReference type="AlphaFoldDB" id="A0AAI8V9S2"/>
<dbReference type="PANTHER" id="PTHR43712:SF16">
    <property type="entry name" value="O-METHYLTRANSFERASE ELCB"/>
    <property type="match status" value="1"/>
</dbReference>
<feature type="domain" description="O-methyltransferase dimerisation" evidence="5">
    <location>
        <begin position="78"/>
        <end position="159"/>
    </location>
</feature>
<dbReference type="InterPro" id="IPR036390">
    <property type="entry name" value="WH_DNA-bd_sf"/>
</dbReference>
<dbReference type="InterPro" id="IPR001077">
    <property type="entry name" value="COMT_C"/>
</dbReference>
<dbReference type="GO" id="GO:0032259">
    <property type="term" value="P:methylation"/>
    <property type="evidence" value="ECO:0007669"/>
    <property type="project" value="UniProtKB-KW"/>
</dbReference>
<proteinExistence type="predicted"/>
<dbReference type="GO" id="GO:0008171">
    <property type="term" value="F:O-methyltransferase activity"/>
    <property type="evidence" value="ECO:0007669"/>
    <property type="project" value="InterPro"/>
</dbReference>
<dbReference type="PROSITE" id="PS51683">
    <property type="entry name" value="SAM_OMT_II"/>
    <property type="match status" value="1"/>
</dbReference>
<evidence type="ECO:0000256" key="3">
    <source>
        <dbReference type="ARBA" id="ARBA00022691"/>
    </source>
</evidence>
<evidence type="ECO:0000256" key="2">
    <source>
        <dbReference type="ARBA" id="ARBA00022679"/>
    </source>
</evidence>
<keyword evidence="2" id="KW-0808">Transferase</keyword>
<dbReference type="Pfam" id="PF08100">
    <property type="entry name" value="Dimerisation"/>
    <property type="match status" value="1"/>
</dbReference>
<dbReference type="EMBL" id="CAUWAG010000003">
    <property type="protein sequence ID" value="CAJ2500440.1"/>
    <property type="molecule type" value="Genomic_DNA"/>
</dbReference>
<dbReference type="Gene3D" id="1.10.10.10">
    <property type="entry name" value="Winged helix-like DNA-binding domain superfamily/Winged helix DNA-binding domain"/>
    <property type="match status" value="1"/>
</dbReference>
<name>A0AAI8V9S2_9PEZI</name>
<sequence length="394" mass="42842">MGSIEGTSHGAFTTLPREILRLASNLDSQIASHGRGATTSDIDTLEELPADVNATRDEFIDKTQTAKRLAQGARGALWELGFQFTDEMTLRAIHEFRLAEQVPLDGSATLGEIAQDSDLDAETVERILRHAMSSHIFSEAPGSPPGRVVHTAISRLLATGPDALSAVGMVVHDLAPIGTRLNDALRAQRHLPANERYEPTNAATALVFGEGASFFGVLAGDKERAARFGGGMRHFAHGAAWDVKHLLTAYDWSSVDHSGAVLVDVGGGIGAVPRALVDATQHLGYIVQDLPDTVADGVDALPPSLSSRVAFEAHNFFDPQERRGVDVYFLRWVLHNWSDNNMDLVMLAAWNSAERTEAMWKVLIEMADPRLRFEGVRQLEGSLLSIVEAVWEEP</sequence>
<dbReference type="SUPFAM" id="SSF46785">
    <property type="entry name" value="Winged helix' DNA-binding domain"/>
    <property type="match status" value="1"/>
</dbReference>
<comment type="caution">
    <text evidence="6">The sequence shown here is derived from an EMBL/GenBank/DDBJ whole genome shotgun (WGS) entry which is preliminary data.</text>
</comment>
<reference evidence="6" key="1">
    <citation type="submission" date="2023-10" db="EMBL/GenBank/DDBJ databases">
        <authorList>
            <person name="Hackl T."/>
        </authorList>
    </citation>
    <scope>NUCLEOTIDE SEQUENCE</scope>
</reference>
<dbReference type="Proteomes" id="UP001295740">
    <property type="component" value="Unassembled WGS sequence"/>
</dbReference>
<keyword evidence="1" id="KW-0489">Methyltransferase</keyword>
<protein>
    <submittedName>
        <fullName evidence="6">Uu.00g032930.m01.CDS01</fullName>
    </submittedName>
</protein>
<gene>
    <name evidence="6" type="ORF">KHLLAP_LOCUS908</name>
</gene>
<evidence type="ECO:0000256" key="1">
    <source>
        <dbReference type="ARBA" id="ARBA00022603"/>
    </source>
</evidence>
<dbReference type="InterPro" id="IPR016461">
    <property type="entry name" value="COMT-like"/>
</dbReference>
<dbReference type="Gene3D" id="3.40.50.150">
    <property type="entry name" value="Vaccinia Virus protein VP39"/>
    <property type="match status" value="1"/>
</dbReference>
<evidence type="ECO:0000313" key="7">
    <source>
        <dbReference type="Proteomes" id="UP001295740"/>
    </source>
</evidence>
<dbReference type="GO" id="GO:0046983">
    <property type="term" value="F:protein dimerization activity"/>
    <property type="evidence" value="ECO:0007669"/>
    <property type="project" value="InterPro"/>
</dbReference>
<dbReference type="InterPro" id="IPR036388">
    <property type="entry name" value="WH-like_DNA-bd_sf"/>
</dbReference>
<dbReference type="Pfam" id="PF00891">
    <property type="entry name" value="Methyltransf_2"/>
    <property type="match status" value="1"/>
</dbReference>
<evidence type="ECO:0000259" key="4">
    <source>
        <dbReference type="Pfam" id="PF00891"/>
    </source>
</evidence>
<keyword evidence="7" id="KW-1185">Reference proteome</keyword>
<accession>A0AAI8V9S2</accession>